<dbReference type="InterPro" id="IPR009014">
    <property type="entry name" value="Transketo_C/PFOR_II"/>
</dbReference>
<keyword evidence="2" id="KW-0479">Metal-binding</keyword>
<dbReference type="Gene3D" id="3.40.50.970">
    <property type="match status" value="1"/>
</dbReference>
<dbReference type="EMBL" id="CP019650">
    <property type="protein sequence ID" value="AQQ67981.1"/>
    <property type="molecule type" value="Genomic_DNA"/>
</dbReference>
<dbReference type="PANTHER" id="PTHR48084">
    <property type="entry name" value="2-OXOGLUTARATE OXIDOREDUCTASE SUBUNIT KORB-RELATED"/>
    <property type="match status" value="1"/>
</dbReference>
<dbReference type="GO" id="GO:0016625">
    <property type="term" value="F:oxidoreductase activity, acting on the aldehyde or oxo group of donors, iron-sulfur protein as acceptor"/>
    <property type="evidence" value="ECO:0007669"/>
    <property type="project" value="UniProtKB-ARBA"/>
</dbReference>
<dbReference type="InterPro" id="IPR051457">
    <property type="entry name" value="2-oxoacid:Fd_oxidoreductase"/>
</dbReference>
<feature type="domain" description="Pyruvate/ketoisovalerate oxidoreductase catalytic" evidence="8">
    <location>
        <begin position="756"/>
        <end position="941"/>
    </location>
</feature>
<dbReference type="InterPro" id="IPR011766">
    <property type="entry name" value="TPP_enzyme_TPP-bd"/>
</dbReference>
<evidence type="ECO:0000256" key="2">
    <source>
        <dbReference type="ARBA" id="ARBA00022485"/>
    </source>
</evidence>
<dbReference type="GO" id="GO:0045333">
    <property type="term" value="P:cellular respiration"/>
    <property type="evidence" value="ECO:0007669"/>
    <property type="project" value="UniProtKB-ARBA"/>
</dbReference>
<keyword evidence="6" id="KW-0411">Iron-sulfur</keyword>
<dbReference type="NCBIfam" id="NF009589">
    <property type="entry name" value="PRK13030.1"/>
    <property type="match status" value="1"/>
</dbReference>
<feature type="compositionally biased region" description="Basic and acidic residues" evidence="7">
    <location>
        <begin position="1"/>
        <end position="10"/>
    </location>
</feature>
<evidence type="ECO:0000256" key="4">
    <source>
        <dbReference type="ARBA" id="ARBA00023002"/>
    </source>
</evidence>
<dbReference type="Pfam" id="PF02775">
    <property type="entry name" value="TPP_enzyme_C"/>
    <property type="match status" value="1"/>
</dbReference>
<keyword evidence="3" id="KW-0249">Electron transport</keyword>
<dbReference type="KEGG" id="maga:Mag101_10275"/>
<feature type="domain" description="Thiamine pyrophosphate enzyme TPP-binding" evidence="9">
    <location>
        <begin position="482"/>
        <end position="631"/>
    </location>
</feature>
<dbReference type="Gene3D" id="3.40.920.10">
    <property type="entry name" value="Pyruvate-ferredoxin oxidoreductase, PFOR, domain III"/>
    <property type="match status" value="1"/>
</dbReference>
<organism evidence="11 12">
    <name type="scientific">Microbulbifer agarilyticus</name>
    <dbReference type="NCBI Taxonomy" id="260552"/>
    <lineage>
        <taxon>Bacteria</taxon>
        <taxon>Pseudomonadati</taxon>
        <taxon>Pseudomonadota</taxon>
        <taxon>Gammaproteobacteria</taxon>
        <taxon>Cellvibrionales</taxon>
        <taxon>Microbulbiferaceae</taxon>
        <taxon>Microbulbifer</taxon>
    </lineage>
</organism>
<name>A0A1Q2M5L8_9GAMM</name>
<dbReference type="Pfam" id="PF20169">
    <property type="entry name" value="DUF6537"/>
    <property type="match status" value="1"/>
</dbReference>
<evidence type="ECO:0000259" key="9">
    <source>
        <dbReference type="Pfam" id="PF02775"/>
    </source>
</evidence>
<keyword evidence="4" id="KW-0560">Oxidoreductase</keyword>
<dbReference type="RefSeq" id="WP_077404353.1">
    <property type="nucleotide sequence ID" value="NZ_CP019650.1"/>
</dbReference>
<dbReference type="GO" id="GO:0044281">
    <property type="term" value="P:small molecule metabolic process"/>
    <property type="evidence" value="ECO:0007669"/>
    <property type="project" value="UniProtKB-ARBA"/>
</dbReference>
<feature type="domain" description="DUF6537" evidence="10">
    <location>
        <begin position="967"/>
        <end position="1165"/>
    </location>
</feature>
<sequence length="1198" mass="130611">MSEQKVELGSKTESQAETVQDQAITDHKVTESSVSLDDRYTTLKGRVLLSGIQALVRLPIDQMRVDSARGLNTATFISGYRGSPLGGYDQQLARAKKMLDEYNIRFTPGVNEELAATSVWGSQQVGLFEGAEVDGVCGIWYGKTPGVDRSCDAFRHANAAGSSPKGGALIIAGDDHGCKSSSYPGQSEFAFVDMHIPVLNPSTVQEVLDYGLYGLELSRFSGCWVAMITLAENMDSASTVEVDPAGVSFEYPEIERPQGGLNIRKQDNPLEQEERLWRYKRPAALAFARANQLNKLVLDNPDATLGIVTAGKAHLDLMQAFEDMGIDEARARALGIRILKVGMTYPLDVPGIQEFARGLDSLLVLEEKRSLMEVQLKEELYNVHLRDPHFPRILGKVDAHDKPLLPMYGELSPAVVAQVLGYLLGEDKLNERAKHRLMRLDALAERISAQAGSSVARLPMFCAGCPHNRSTRVPEGSRALAGIGCHYMAQWLDRETFTFTQMGAEGVNWIGQAAFTSEPHVFVNLGDGTYFHSGILAIRASVAAKVNITYKILFNDAVAMTGGQPHDGELHPDMICRQVLAEGVKRVVLVMDDTDKYKGALSFPAEVEIRHRDHMPAVMKELREEPGCTVIIYDQTCATELRRKRKRGLLPKAEGRPFINELVCEGCGDCVTQSSCIAVEKVSTPLGDKRRINQTSCNQDMSCVNGFCPSFVTVKGGKLNKRAGVGDTLFDAAEKLPAPDLPDLDEPYNLLVTGVGGTGVVTIGALLAMAAHIEGKACSTLDQTGLAQKGGAVYSHVRFANRPESLKAVRISDGRADALMACDLIAAGNLSASLAKLDETLSRAVVNTHLSPTAASVLGREDIHSPQAVLDTIKDAVKELNVVEGHKLTKAALGDTLAANIFMLGFAWQKGLIPLGLAAIEETIRLNGVAVEGNLQGLAAGRLAAAGRDALDALLFQQEETVLPQGLEEIVAHLMEHLTGYQGAPLARRYRDLVDKVKAAEILKVPGSEALAEVVARNYAKLLAYKDEYEVARLYSDGRFTQSLQENFAGDFELEFNLAPPLLSRFDKNLGRPRKMKFGGWMHKAFSILAKLRFLRGSVLDIFGYTEERKMERGLITEYEKIVDEVVGRLSADNHAAALELLCYPDQIRGYGLIKEENVKLAHEARNIALQRFYDPQASVPGGSPVEVFDPAKAQQVG</sequence>
<proteinExistence type="predicted"/>
<dbReference type="Proteomes" id="UP000188219">
    <property type="component" value="Chromosome"/>
</dbReference>
<dbReference type="GO" id="GO:0030976">
    <property type="term" value="F:thiamine pyrophosphate binding"/>
    <property type="evidence" value="ECO:0007669"/>
    <property type="project" value="InterPro"/>
</dbReference>
<evidence type="ECO:0000313" key="12">
    <source>
        <dbReference type="Proteomes" id="UP000188219"/>
    </source>
</evidence>
<dbReference type="GO" id="GO:0051539">
    <property type="term" value="F:4 iron, 4 sulfur cluster binding"/>
    <property type="evidence" value="ECO:0007669"/>
    <property type="project" value="UniProtKB-KW"/>
</dbReference>
<evidence type="ECO:0000313" key="11">
    <source>
        <dbReference type="EMBL" id="AQQ67981.1"/>
    </source>
</evidence>
<feature type="region of interest" description="Disordered" evidence="7">
    <location>
        <begin position="1"/>
        <end position="24"/>
    </location>
</feature>
<gene>
    <name evidence="11" type="ORF">Mag101_10275</name>
</gene>
<evidence type="ECO:0000256" key="6">
    <source>
        <dbReference type="ARBA" id="ARBA00023014"/>
    </source>
</evidence>
<keyword evidence="2" id="KW-0004">4Fe-4S</keyword>
<dbReference type="InterPro" id="IPR029061">
    <property type="entry name" value="THDP-binding"/>
</dbReference>
<evidence type="ECO:0000256" key="1">
    <source>
        <dbReference type="ARBA" id="ARBA00022448"/>
    </source>
</evidence>
<dbReference type="NCBIfam" id="NF009588">
    <property type="entry name" value="PRK13029.1"/>
    <property type="match status" value="1"/>
</dbReference>
<dbReference type="SUPFAM" id="SSF53323">
    <property type="entry name" value="Pyruvate-ferredoxin oxidoreductase, PFOR, domain III"/>
    <property type="match status" value="1"/>
</dbReference>
<evidence type="ECO:0000256" key="3">
    <source>
        <dbReference type="ARBA" id="ARBA00022982"/>
    </source>
</evidence>
<dbReference type="CDD" id="cd07034">
    <property type="entry name" value="TPP_PYR_PFOR_IOR-alpha_like"/>
    <property type="match status" value="1"/>
</dbReference>
<dbReference type="InterPro" id="IPR019752">
    <property type="entry name" value="Pyrv/ketoisovalerate_OxRed_cat"/>
</dbReference>
<evidence type="ECO:0000259" key="8">
    <source>
        <dbReference type="Pfam" id="PF01558"/>
    </source>
</evidence>
<keyword evidence="12" id="KW-1185">Reference proteome</keyword>
<dbReference type="InterPro" id="IPR046667">
    <property type="entry name" value="DUF6537"/>
</dbReference>
<dbReference type="STRING" id="260552.Mag101_10275"/>
<dbReference type="Pfam" id="PF01558">
    <property type="entry name" value="POR"/>
    <property type="match status" value="1"/>
</dbReference>
<dbReference type="SUPFAM" id="SSF52518">
    <property type="entry name" value="Thiamin diphosphate-binding fold (THDP-binding)"/>
    <property type="match status" value="2"/>
</dbReference>
<dbReference type="PANTHER" id="PTHR48084:SF3">
    <property type="entry name" value="SUBUNIT OF PYRUVATE:FLAVODOXIN OXIDOREDUCTASE"/>
    <property type="match status" value="1"/>
</dbReference>
<dbReference type="InterPro" id="IPR002869">
    <property type="entry name" value="Pyrv_flavodox_OxRed_cen"/>
</dbReference>
<reference evidence="11" key="1">
    <citation type="submission" date="2017-02" db="EMBL/GenBank/DDBJ databases">
        <title>Genome of Microbulbifer agarilyticus GP101.</title>
        <authorList>
            <person name="Jung J."/>
            <person name="Bae S.S."/>
            <person name="Baek K."/>
        </authorList>
    </citation>
    <scope>NUCLEOTIDE SEQUENCE [LARGE SCALE GENOMIC DNA]</scope>
    <source>
        <strain evidence="11">GP101</strain>
    </source>
</reference>
<dbReference type="eggNOG" id="COG1014">
    <property type="taxonomic scope" value="Bacteria"/>
</dbReference>
<dbReference type="OrthoDB" id="9803617at2"/>
<keyword evidence="5" id="KW-0408">Iron</keyword>
<dbReference type="InterPro" id="IPR002880">
    <property type="entry name" value="Pyrv_Fd/Flavodoxin_OxRdtase_N"/>
</dbReference>
<evidence type="ECO:0000259" key="10">
    <source>
        <dbReference type="Pfam" id="PF20169"/>
    </source>
</evidence>
<keyword evidence="1" id="KW-0813">Transport</keyword>
<evidence type="ECO:0000256" key="7">
    <source>
        <dbReference type="SAM" id="MobiDB-lite"/>
    </source>
</evidence>
<dbReference type="AlphaFoldDB" id="A0A1Q2M5L8"/>
<feature type="compositionally biased region" description="Polar residues" evidence="7">
    <location>
        <begin position="11"/>
        <end position="23"/>
    </location>
</feature>
<dbReference type="eggNOG" id="COG4231">
    <property type="taxonomic scope" value="Bacteria"/>
</dbReference>
<accession>A0A1Q2M5L8</accession>
<evidence type="ECO:0000256" key="5">
    <source>
        <dbReference type="ARBA" id="ARBA00023004"/>
    </source>
</evidence>
<protein>
    <submittedName>
        <fullName evidence="11">Indolepyruvate ferredoxin oxidoreductase</fullName>
    </submittedName>
</protein>
<dbReference type="CDD" id="cd02008">
    <property type="entry name" value="TPP_IOR_alpha"/>
    <property type="match status" value="1"/>
</dbReference>
<dbReference type="SUPFAM" id="SSF52922">
    <property type="entry name" value="TK C-terminal domain-like"/>
    <property type="match status" value="1"/>
</dbReference>